<dbReference type="PANTHER" id="PTHR14741">
    <property type="entry name" value="S-ADENOSYLMETHIONINE-DEPENDENT METHYLTRANSFERASE RELATED"/>
    <property type="match status" value="1"/>
</dbReference>
<dbReference type="Pfam" id="PF13649">
    <property type="entry name" value="Methyltransf_25"/>
    <property type="match status" value="1"/>
</dbReference>
<comment type="caution">
    <text evidence="4">The sequence shown here is derived from an EMBL/GenBank/DDBJ whole genome shotgun (WGS) entry which is preliminary data.</text>
</comment>
<dbReference type="InterPro" id="IPR041497">
    <property type="entry name" value="Thump-like"/>
</dbReference>
<dbReference type="RefSeq" id="WP_119930360.1">
    <property type="nucleotide sequence ID" value="NZ_QZEY01000018.1"/>
</dbReference>
<dbReference type="CDD" id="cd02440">
    <property type="entry name" value="AdoMet_MTases"/>
    <property type="match status" value="1"/>
</dbReference>
<dbReference type="AlphaFoldDB" id="A0A3A4ADB1"/>
<dbReference type="GO" id="GO:0032259">
    <property type="term" value="P:methylation"/>
    <property type="evidence" value="ECO:0007669"/>
    <property type="project" value="UniProtKB-KW"/>
</dbReference>
<keyword evidence="4" id="KW-0489">Methyltransferase</keyword>
<evidence type="ECO:0000259" key="3">
    <source>
        <dbReference type="Pfam" id="PF18096"/>
    </source>
</evidence>
<reference evidence="4 5" key="1">
    <citation type="submission" date="2018-09" db="EMBL/GenBank/DDBJ databases">
        <title>YIM 75507 draft genome.</title>
        <authorList>
            <person name="Tang S."/>
            <person name="Feng Y."/>
        </authorList>
    </citation>
    <scope>NUCLEOTIDE SEQUENCE [LARGE SCALE GENOMIC DNA]</scope>
    <source>
        <strain evidence="4 5">YIM 75507</strain>
    </source>
</reference>
<organism evidence="4 5">
    <name type="scientific">Bailinhaonella thermotolerans</name>
    <dbReference type="NCBI Taxonomy" id="1070861"/>
    <lineage>
        <taxon>Bacteria</taxon>
        <taxon>Bacillati</taxon>
        <taxon>Actinomycetota</taxon>
        <taxon>Actinomycetes</taxon>
        <taxon>Streptosporangiales</taxon>
        <taxon>Streptosporangiaceae</taxon>
        <taxon>Bailinhaonella</taxon>
    </lineage>
</organism>
<evidence type="ECO:0000313" key="4">
    <source>
        <dbReference type="EMBL" id="RJL23573.1"/>
    </source>
</evidence>
<dbReference type="SUPFAM" id="SSF53335">
    <property type="entry name" value="S-adenosyl-L-methionine-dependent methyltransferases"/>
    <property type="match status" value="1"/>
</dbReference>
<accession>A0A3A4ADB1</accession>
<dbReference type="InterPro" id="IPR041698">
    <property type="entry name" value="Methyltransf_25"/>
</dbReference>
<evidence type="ECO:0000259" key="2">
    <source>
        <dbReference type="Pfam" id="PF13649"/>
    </source>
</evidence>
<dbReference type="OrthoDB" id="9810570at2"/>
<dbReference type="InterPro" id="IPR029063">
    <property type="entry name" value="SAM-dependent_MTases_sf"/>
</dbReference>
<dbReference type="Gene3D" id="3.40.50.150">
    <property type="entry name" value="Vaccinia Virus protein VP39"/>
    <property type="match status" value="1"/>
</dbReference>
<dbReference type="Pfam" id="PF18096">
    <property type="entry name" value="Thump_like"/>
    <property type="match status" value="1"/>
</dbReference>
<dbReference type="Proteomes" id="UP000265768">
    <property type="component" value="Unassembled WGS sequence"/>
</dbReference>
<evidence type="ECO:0000256" key="1">
    <source>
        <dbReference type="SAM" id="MobiDB-lite"/>
    </source>
</evidence>
<protein>
    <submittedName>
        <fullName evidence="4">Methyltransferase domain-containing protein</fullName>
    </submittedName>
</protein>
<gene>
    <name evidence="4" type="ORF">D5H75_32220</name>
</gene>
<proteinExistence type="predicted"/>
<dbReference type="EMBL" id="QZEY01000018">
    <property type="protein sequence ID" value="RJL23573.1"/>
    <property type="molecule type" value="Genomic_DNA"/>
</dbReference>
<sequence length="438" mass="45577">MDVDGFRGLLSEEGARALAEAAEVLAANADPVAAATALRRSYGPELTGAALTMARLRERGRAKFGDDAERMFFTPHGLEQSTRRSVAEHRARRFARLAAAPRPAGPAGPAGPGRAAGVEPAARSGAEDAAGAVPGNGLRVAEGGCGIGGDLIALARAGFEVDAVDLDPLTVEVARANAHALGLAGRVTVNVGDAASLDPAAYDAFFADPARRAGTGRRIFDPASYSPPFDRIVEMASAAPAACVKVAPGIPHELVPEGAGAEWVSDRGEVKEAALWFGELADGVRRRATLLPGGHTLTPSADAPPPTGDPGRYLYEPDGAVIRAHLVAEVAAEVGGRLLDPRVAYISSDTLADTPWASAYEVLDVLPFSLKRLRAALRERGTGPVTIKKRGSAVDVERLRKDLRLTGEHPATVVLTRIGARPYALICAATPHPARSHS</sequence>
<keyword evidence="5" id="KW-1185">Reference proteome</keyword>
<evidence type="ECO:0000313" key="5">
    <source>
        <dbReference type="Proteomes" id="UP000265768"/>
    </source>
</evidence>
<keyword evidence="4" id="KW-0808">Transferase</keyword>
<dbReference type="PANTHER" id="PTHR14741:SF32">
    <property type="entry name" value="TRIMETHYLGUANOSINE SYNTHASE"/>
    <property type="match status" value="1"/>
</dbReference>
<feature type="region of interest" description="Disordered" evidence="1">
    <location>
        <begin position="97"/>
        <end position="134"/>
    </location>
</feature>
<feature type="domain" description="THUMP-like" evidence="3">
    <location>
        <begin position="358"/>
        <end position="428"/>
    </location>
</feature>
<feature type="domain" description="Methyltransferase" evidence="2">
    <location>
        <begin position="140"/>
        <end position="206"/>
    </location>
</feature>
<feature type="compositionally biased region" description="Low complexity" evidence="1">
    <location>
        <begin position="97"/>
        <end position="132"/>
    </location>
</feature>
<dbReference type="GO" id="GO:0008168">
    <property type="term" value="F:methyltransferase activity"/>
    <property type="evidence" value="ECO:0007669"/>
    <property type="project" value="UniProtKB-KW"/>
</dbReference>
<name>A0A3A4ADB1_9ACTN</name>